<dbReference type="AlphaFoldDB" id="A0A3Q9IY77"/>
<dbReference type="SUPFAM" id="SSF50249">
    <property type="entry name" value="Nucleic acid-binding proteins"/>
    <property type="match status" value="1"/>
</dbReference>
<dbReference type="InterPro" id="IPR012340">
    <property type="entry name" value="NA-bd_OB-fold"/>
</dbReference>
<gene>
    <name evidence="5" type="primary">ssb2</name>
    <name evidence="5" type="ORF">CVS47_01598</name>
</gene>
<accession>A0A3Q9IY77</accession>
<keyword evidence="6" id="KW-1185">Reference proteome</keyword>
<evidence type="ECO:0000313" key="5">
    <source>
        <dbReference type="EMBL" id="AZS36975.1"/>
    </source>
</evidence>
<evidence type="ECO:0000256" key="4">
    <source>
        <dbReference type="SAM" id="MobiDB-lite"/>
    </source>
</evidence>
<keyword evidence="1 2" id="KW-0238">DNA-binding</keyword>
<dbReference type="NCBIfam" id="TIGR00621">
    <property type="entry name" value="ssb"/>
    <property type="match status" value="1"/>
</dbReference>
<organism evidence="5 6">
    <name type="scientific">Microbacterium lemovicicum</name>
    <dbReference type="NCBI Taxonomy" id="1072463"/>
    <lineage>
        <taxon>Bacteria</taxon>
        <taxon>Bacillati</taxon>
        <taxon>Actinomycetota</taxon>
        <taxon>Actinomycetes</taxon>
        <taxon>Micrococcales</taxon>
        <taxon>Microbacteriaceae</taxon>
        <taxon>Microbacterium</taxon>
    </lineage>
</organism>
<dbReference type="PROSITE" id="PS50935">
    <property type="entry name" value="SSB"/>
    <property type="match status" value="1"/>
</dbReference>
<dbReference type="OrthoDB" id="4427276at2"/>
<dbReference type="PANTHER" id="PTHR10302:SF0">
    <property type="entry name" value="SINGLE-STRANDED DNA-BINDING PROTEIN, MITOCHONDRIAL"/>
    <property type="match status" value="1"/>
</dbReference>
<dbReference type="PANTHER" id="PTHR10302">
    <property type="entry name" value="SINGLE-STRANDED DNA-BINDING PROTEIN"/>
    <property type="match status" value="1"/>
</dbReference>
<dbReference type="GO" id="GO:0009295">
    <property type="term" value="C:nucleoid"/>
    <property type="evidence" value="ECO:0007669"/>
    <property type="project" value="TreeGrafter"/>
</dbReference>
<feature type="compositionally biased region" description="Low complexity" evidence="4">
    <location>
        <begin position="117"/>
        <end position="131"/>
    </location>
</feature>
<dbReference type="Gene3D" id="2.40.50.140">
    <property type="entry name" value="Nucleic acid-binding proteins"/>
    <property type="match status" value="1"/>
</dbReference>
<dbReference type="RefSeq" id="WP_127095597.1">
    <property type="nucleotide sequence ID" value="NZ_CP031423.1"/>
</dbReference>
<evidence type="ECO:0000313" key="6">
    <source>
        <dbReference type="Proteomes" id="UP000276888"/>
    </source>
</evidence>
<name>A0A3Q9IY77_9MICO</name>
<evidence type="ECO:0000256" key="1">
    <source>
        <dbReference type="ARBA" id="ARBA00023125"/>
    </source>
</evidence>
<dbReference type="GO" id="GO:0003697">
    <property type="term" value="F:single-stranded DNA binding"/>
    <property type="evidence" value="ECO:0007669"/>
    <property type="project" value="InterPro"/>
</dbReference>
<dbReference type="CDD" id="cd04496">
    <property type="entry name" value="SSB_OBF"/>
    <property type="match status" value="1"/>
</dbReference>
<evidence type="ECO:0000256" key="2">
    <source>
        <dbReference type="PROSITE-ProRule" id="PRU00252"/>
    </source>
</evidence>
<evidence type="ECO:0000256" key="3">
    <source>
        <dbReference type="RuleBase" id="RU000524"/>
    </source>
</evidence>
<sequence length="172" mass="18434">MSDVITVTGNIATEPDLKQTSAGAVTSFRLACTQRRFDRSTNAWVDGPTNWYTVSMFRGLAEHAYTSLQKGHRVLLTGRLRLREWDNGTKKGLTAEIEADAIGHDLRWGTTVYEKGQTSGDGAAAGSTGAARTDEWAVPGGDGSDGTSEIAGEAWTEADERSAAQEPIPTPF</sequence>
<dbReference type="KEGG" id="mlv:CVS47_01598"/>
<dbReference type="GO" id="GO:0006260">
    <property type="term" value="P:DNA replication"/>
    <property type="evidence" value="ECO:0007669"/>
    <property type="project" value="InterPro"/>
</dbReference>
<dbReference type="Proteomes" id="UP000276888">
    <property type="component" value="Chromosome"/>
</dbReference>
<feature type="region of interest" description="Disordered" evidence="4">
    <location>
        <begin position="117"/>
        <end position="172"/>
    </location>
</feature>
<reference evidence="5 6" key="1">
    <citation type="submission" date="2018-08" db="EMBL/GenBank/DDBJ databases">
        <title>Microbacterium lemovicicum sp. nov., a bacterium isolated from a natural uranium-rich soil.</title>
        <authorList>
            <person name="ORTET P."/>
        </authorList>
    </citation>
    <scope>NUCLEOTIDE SEQUENCE [LARGE SCALE GENOMIC DNA]</scope>
    <source>
        <strain evidence="5 6">Viu22</strain>
    </source>
</reference>
<proteinExistence type="predicted"/>
<dbReference type="InterPro" id="IPR000424">
    <property type="entry name" value="Primosome_PriB/ssb"/>
</dbReference>
<dbReference type="Pfam" id="PF00436">
    <property type="entry name" value="SSB"/>
    <property type="match status" value="1"/>
</dbReference>
<dbReference type="EMBL" id="CP031423">
    <property type="protein sequence ID" value="AZS36975.1"/>
    <property type="molecule type" value="Genomic_DNA"/>
</dbReference>
<protein>
    <recommendedName>
        <fullName evidence="3">Single-stranded DNA-binding protein</fullName>
    </recommendedName>
</protein>
<dbReference type="InterPro" id="IPR011344">
    <property type="entry name" value="ssDNA-bd"/>
</dbReference>